<sequence>MSSPYRDNDDSDVESRHSSMIESIEHPPLHTKTKWFHARGRAFSRIPNWGRRAKWLRIVLVVSAVLGFLALIASIGLQHIVDQWKEPDDNGAFEYEWTDDFSRDIVAKNCHSHNDYWRSVPLYEALANGCVGIEADIWVTEDKKLLVSHSWMSTRQSRTLGSLYLDPLVNIFTHRNVSTASTKDKDTGVFDTDPNTSIVLLIDFKNDAEKTWPILLSQLEPLRAKNWLTYFDGSNIVQGPLTVVGTGITPFDRVQSMGSDRYIFFDAPLDDVDNPKYNSTNSYYASVQMGKATGRFWFNKVTSKQVDVIRTQIESAAAKGFRSRYWDTPSWPISLRDKVWFTLTDNDVGMLNVDDLVSATRWNWNWCVIAGLALCGNS</sequence>
<keyword evidence="4" id="KW-1133">Transmembrane helix</keyword>
<dbReference type="EMBL" id="ML996303">
    <property type="protein sequence ID" value="KAF2727936.1"/>
    <property type="molecule type" value="Genomic_DNA"/>
</dbReference>
<gene>
    <name evidence="5" type="ORF">EJ04DRAFT_593400</name>
</gene>
<dbReference type="AlphaFoldDB" id="A0A9P4UWH8"/>
<evidence type="ECO:0000256" key="2">
    <source>
        <dbReference type="ARBA" id="ARBA00014286"/>
    </source>
</evidence>
<evidence type="ECO:0000313" key="6">
    <source>
        <dbReference type="Proteomes" id="UP000799444"/>
    </source>
</evidence>
<feature type="region of interest" description="Disordered" evidence="3">
    <location>
        <begin position="1"/>
        <end position="20"/>
    </location>
</feature>
<evidence type="ECO:0000256" key="1">
    <source>
        <dbReference type="ARBA" id="ARBA00008858"/>
    </source>
</evidence>
<protein>
    <recommendedName>
        <fullName evidence="2">Altered inheritance of mitochondria protein 6</fullName>
    </recommendedName>
</protein>
<dbReference type="GO" id="GO:0006629">
    <property type="term" value="P:lipid metabolic process"/>
    <property type="evidence" value="ECO:0007669"/>
    <property type="project" value="InterPro"/>
</dbReference>
<evidence type="ECO:0000256" key="3">
    <source>
        <dbReference type="SAM" id="MobiDB-lite"/>
    </source>
</evidence>
<dbReference type="SUPFAM" id="SSF51695">
    <property type="entry name" value="PLC-like phosphodiesterases"/>
    <property type="match status" value="1"/>
</dbReference>
<dbReference type="PANTHER" id="PTHR31571">
    <property type="entry name" value="ALTERED INHERITANCE OF MITOCHONDRIA PROTEIN 6"/>
    <property type="match status" value="1"/>
</dbReference>
<dbReference type="OrthoDB" id="4153866at2759"/>
<accession>A0A9P4UWH8</accession>
<evidence type="ECO:0000256" key="4">
    <source>
        <dbReference type="SAM" id="Phobius"/>
    </source>
</evidence>
<feature type="transmembrane region" description="Helical" evidence="4">
    <location>
        <begin position="55"/>
        <end position="77"/>
    </location>
</feature>
<evidence type="ECO:0000313" key="5">
    <source>
        <dbReference type="EMBL" id="KAF2727936.1"/>
    </source>
</evidence>
<proteinExistence type="inferred from homology"/>
<reference evidence="5" key="1">
    <citation type="journal article" date="2020" name="Stud. Mycol.">
        <title>101 Dothideomycetes genomes: a test case for predicting lifestyles and emergence of pathogens.</title>
        <authorList>
            <person name="Haridas S."/>
            <person name="Albert R."/>
            <person name="Binder M."/>
            <person name="Bloem J."/>
            <person name="Labutti K."/>
            <person name="Salamov A."/>
            <person name="Andreopoulos B."/>
            <person name="Baker S."/>
            <person name="Barry K."/>
            <person name="Bills G."/>
            <person name="Bluhm B."/>
            <person name="Cannon C."/>
            <person name="Castanera R."/>
            <person name="Culley D."/>
            <person name="Daum C."/>
            <person name="Ezra D."/>
            <person name="Gonzalez J."/>
            <person name="Henrissat B."/>
            <person name="Kuo A."/>
            <person name="Liang C."/>
            <person name="Lipzen A."/>
            <person name="Lutzoni F."/>
            <person name="Magnuson J."/>
            <person name="Mondo S."/>
            <person name="Nolan M."/>
            <person name="Ohm R."/>
            <person name="Pangilinan J."/>
            <person name="Park H.-J."/>
            <person name="Ramirez L."/>
            <person name="Alfaro M."/>
            <person name="Sun H."/>
            <person name="Tritt A."/>
            <person name="Yoshinaga Y."/>
            <person name="Zwiers L.-H."/>
            <person name="Turgeon B."/>
            <person name="Goodwin S."/>
            <person name="Spatafora J."/>
            <person name="Crous P."/>
            <person name="Grigoriev I."/>
        </authorList>
    </citation>
    <scope>NUCLEOTIDE SEQUENCE</scope>
    <source>
        <strain evidence="5">CBS 125425</strain>
    </source>
</reference>
<dbReference type="Proteomes" id="UP000799444">
    <property type="component" value="Unassembled WGS sequence"/>
</dbReference>
<name>A0A9P4UWH8_9PLEO</name>
<dbReference type="InterPro" id="IPR017946">
    <property type="entry name" value="PLC-like_Pdiesterase_TIM-brl"/>
</dbReference>
<comment type="caution">
    <text evidence="5">The sequence shown here is derived from an EMBL/GenBank/DDBJ whole genome shotgun (WGS) entry which is preliminary data.</text>
</comment>
<keyword evidence="4" id="KW-0812">Transmembrane</keyword>
<keyword evidence="4" id="KW-0472">Membrane</keyword>
<dbReference type="GO" id="GO:0008081">
    <property type="term" value="F:phosphoric diester hydrolase activity"/>
    <property type="evidence" value="ECO:0007669"/>
    <property type="project" value="InterPro"/>
</dbReference>
<dbReference type="InterPro" id="IPR051236">
    <property type="entry name" value="HAT_RTT109-like"/>
</dbReference>
<comment type="similarity">
    <text evidence="1">Belongs to the AIM6 family.</text>
</comment>
<keyword evidence="6" id="KW-1185">Reference proteome</keyword>
<dbReference type="PANTHER" id="PTHR31571:SF1">
    <property type="entry name" value="ALTERED INHERITANCE OF MITOCHONDRIA PROTEIN 6"/>
    <property type="match status" value="1"/>
</dbReference>
<organism evidence="5 6">
    <name type="scientific">Polyplosphaeria fusca</name>
    <dbReference type="NCBI Taxonomy" id="682080"/>
    <lineage>
        <taxon>Eukaryota</taxon>
        <taxon>Fungi</taxon>
        <taxon>Dikarya</taxon>
        <taxon>Ascomycota</taxon>
        <taxon>Pezizomycotina</taxon>
        <taxon>Dothideomycetes</taxon>
        <taxon>Pleosporomycetidae</taxon>
        <taxon>Pleosporales</taxon>
        <taxon>Tetraplosphaeriaceae</taxon>
        <taxon>Polyplosphaeria</taxon>
    </lineage>
</organism>